<organism evidence="2 3">
    <name type="scientific">Jeotgalibacillus malaysiensis</name>
    <dbReference type="NCBI Taxonomy" id="1508404"/>
    <lineage>
        <taxon>Bacteria</taxon>
        <taxon>Bacillati</taxon>
        <taxon>Bacillota</taxon>
        <taxon>Bacilli</taxon>
        <taxon>Bacillales</taxon>
        <taxon>Caryophanaceae</taxon>
        <taxon>Jeotgalibacillus</taxon>
    </lineage>
</organism>
<dbReference type="InterPro" id="IPR026369">
    <property type="entry name" value="CxxC_20_CxxC"/>
</dbReference>
<accession>A0A0B5AQ77</accession>
<evidence type="ECO:0000256" key="1">
    <source>
        <dbReference type="SAM" id="Phobius"/>
    </source>
</evidence>
<gene>
    <name evidence="2" type="ORF">JMA_30630</name>
</gene>
<evidence type="ECO:0000313" key="2">
    <source>
        <dbReference type="EMBL" id="AJD92380.1"/>
    </source>
</evidence>
<dbReference type="Proteomes" id="UP000031449">
    <property type="component" value="Chromosome"/>
</dbReference>
<dbReference type="OrthoDB" id="2418141at2"/>
<name>A0A0B5AQ77_9BACL</name>
<dbReference type="EMBL" id="CP009416">
    <property type="protein sequence ID" value="AJD92380.1"/>
    <property type="molecule type" value="Genomic_DNA"/>
</dbReference>
<dbReference type="NCBIfam" id="TIGR04104">
    <property type="entry name" value="cxxc_20_cxxc"/>
    <property type="match status" value="1"/>
</dbReference>
<dbReference type="BioCyc" id="JESP1508404:G14D9-12344-MONOMER"/>
<keyword evidence="1" id="KW-1133">Transmembrane helix</keyword>
<evidence type="ECO:0008006" key="4">
    <source>
        <dbReference type="Google" id="ProtNLM"/>
    </source>
</evidence>
<keyword evidence="1" id="KW-0812">Transmembrane</keyword>
<dbReference type="KEGG" id="jeo:JMA_30630"/>
<evidence type="ECO:0000313" key="3">
    <source>
        <dbReference type="Proteomes" id="UP000031449"/>
    </source>
</evidence>
<proteinExistence type="predicted"/>
<dbReference type="HOGENOM" id="CLU_179941_0_0_9"/>
<feature type="transmembrane region" description="Helical" evidence="1">
    <location>
        <begin position="46"/>
        <end position="64"/>
    </location>
</feature>
<reference evidence="2 3" key="1">
    <citation type="submission" date="2014-08" db="EMBL/GenBank/DDBJ databases">
        <title>Complete genome of a marine bacteria Jeotgalibacillus malaysiensis.</title>
        <authorList>
            <person name="Yaakop A.S."/>
            <person name="Chan K.-G."/>
            <person name="Goh K.M."/>
        </authorList>
    </citation>
    <scope>NUCLEOTIDE SEQUENCE [LARGE SCALE GENOMIC DNA]</scope>
    <source>
        <strain evidence="2 3">D5</strain>
    </source>
</reference>
<sequence length="100" mass="11012">MPVCQTCNQKWPYSKAFKRIMWFNGGMECPHCGKKQYVTPNSRKRSASLTGLVSAIIIFGALILDLSLPGMAILAVSVFVVSILALPSAVRLSNEDKPLW</sequence>
<keyword evidence="1" id="KW-0472">Membrane</keyword>
<protein>
    <recommendedName>
        <fullName evidence="4">Cxxc_20_cxxc protein</fullName>
    </recommendedName>
</protein>
<keyword evidence="3" id="KW-1185">Reference proteome</keyword>
<dbReference type="AlphaFoldDB" id="A0A0B5AQ77"/>
<feature type="transmembrane region" description="Helical" evidence="1">
    <location>
        <begin position="70"/>
        <end position="90"/>
    </location>
</feature>